<evidence type="ECO:0000313" key="1">
    <source>
        <dbReference type="EMBL" id="MFH6566371.1"/>
    </source>
</evidence>
<gene>
    <name evidence="1" type="ORF">ACHMWK_10400</name>
</gene>
<dbReference type="EMBL" id="JBINXB010000011">
    <property type="protein sequence ID" value="MFH6566371.1"/>
    <property type="molecule type" value="Genomic_DNA"/>
</dbReference>
<protein>
    <submittedName>
        <fullName evidence="1">Uncharacterized protein</fullName>
    </submittedName>
</protein>
<proteinExistence type="predicted"/>
<dbReference type="Proteomes" id="UP001609821">
    <property type="component" value="Unassembled WGS sequence"/>
</dbReference>
<sequence length="105" mass="11136">MPLPVTPSYEHCLRVLCTVSEDTAQLAARIAVELHPQVVSTSPAALQTQLFHHMHAIGSQQSRCVSRLAGWLNTLARQGGLSHKQAATFLTEAAALAGPSGVIPD</sequence>
<reference evidence="1 2" key="1">
    <citation type="submission" date="2024-10" db="EMBL/GenBank/DDBJ databases">
        <title>Aeromonas and Pseudomonas from the Cagarras Archipelago, Rio de Janeiro, Brazil.</title>
        <authorList>
            <person name="Canellas A.L.B."/>
            <person name="Laport M.S."/>
        </authorList>
    </citation>
    <scope>NUCLEOTIDE SEQUENCE [LARGE SCALE GENOMIC DNA]</scope>
    <source>
        <strain evidence="1 2">CPF-4</strain>
    </source>
</reference>
<organism evidence="1 2">
    <name type="scientific">Pseudomonas kulmbachensis</name>
    <dbReference type="NCBI Taxonomy" id="3043408"/>
    <lineage>
        <taxon>Bacteria</taxon>
        <taxon>Pseudomonadati</taxon>
        <taxon>Pseudomonadota</taxon>
        <taxon>Gammaproteobacteria</taxon>
        <taxon>Pseudomonadales</taxon>
        <taxon>Pseudomonadaceae</taxon>
        <taxon>Pseudomonas</taxon>
    </lineage>
</organism>
<dbReference type="RefSeq" id="WP_395247026.1">
    <property type="nucleotide sequence ID" value="NZ_JBINXA010000019.1"/>
</dbReference>
<name>A0ABW7LXH5_9PSED</name>
<accession>A0ABW7LXH5</accession>
<evidence type="ECO:0000313" key="2">
    <source>
        <dbReference type="Proteomes" id="UP001609821"/>
    </source>
</evidence>
<comment type="caution">
    <text evidence="1">The sequence shown here is derived from an EMBL/GenBank/DDBJ whole genome shotgun (WGS) entry which is preliminary data.</text>
</comment>
<keyword evidence="2" id="KW-1185">Reference proteome</keyword>